<dbReference type="PANTHER" id="PTHR48105">
    <property type="entry name" value="THIOREDOXIN REDUCTASE 1-RELATED-RELATED"/>
    <property type="match status" value="1"/>
</dbReference>
<keyword evidence="3" id="KW-0560">Oxidoreductase</keyword>
<dbReference type="InterPro" id="IPR023753">
    <property type="entry name" value="FAD/NAD-binding_dom"/>
</dbReference>
<keyword evidence="4" id="KW-1015">Disulfide bond</keyword>
<keyword evidence="2" id="KW-0274">FAD</keyword>
<dbReference type="PRINTS" id="PR00469">
    <property type="entry name" value="PNDRDTASEII"/>
</dbReference>
<name>A0A1G2QYG8_9BACT</name>
<comment type="caution">
    <text evidence="7">The sequence shown here is derived from an EMBL/GenBank/DDBJ whole genome shotgun (WGS) entry which is preliminary data.</text>
</comment>
<evidence type="ECO:0000256" key="4">
    <source>
        <dbReference type="ARBA" id="ARBA00023157"/>
    </source>
</evidence>
<dbReference type="AlphaFoldDB" id="A0A1G2QYG8"/>
<evidence type="ECO:0000313" key="7">
    <source>
        <dbReference type="EMBL" id="OHA65169.1"/>
    </source>
</evidence>
<keyword evidence="1" id="KW-0285">Flavoprotein</keyword>
<sequence>MEIVYDLIIIGSGAAGLGAAIYSGRYRMKVLVIGKEFGGETAKAGSIENYPGFQSIDGFELMDAMKRQAGFLAVKMIDGEVTSVTRQEHCFEIAVKNTTYQFHSILFAVGAERLRLGLPNERELTGRGVHYCVTCDGPVYTGKTIAMVGGGDASVKGAVLAAEYVSKVFLIVRGKEVAAEPINLERMKTLGEKIEVLLETEVKEIIGKDKLEKLILSQKSGKHDELVVDGLFVEIGALPNVELAKSLGVELDERGYIKVDNAMQTNIDGVFAAGDAVNHFGSFKQDITAAAMGAVGATSAYNDHKIHGELCQVHMRPGLQVGSQK</sequence>
<keyword evidence="5" id="KW-0676">Redox-active center</keyword>
<organism evidence="7 8">
    <name type="scientific">Candidatus Wildermuthbacteria bacterium RIFCSPHIGHO2_01_FULL_49_22b</name>
    <dbReference type="NCBI Taxonomy" id="1802448"/>
    <lineage>
        <taxon>Bacteria</taxon>
        <taxon>Candidatus Wildermuthiibacteriota</taxon>
    </lineage>
</organism>
<protein>
    <recommendedName>
        <fullName evidence="6">FAD/NAD(P)-binding domain-containing protein</fullName>
    </recommendedName>
</protein>
<dbReference type="Proteomes" id="UP000178065">
    <property type="component" value="Unassembled WGS sequence"/>
</dbReference>
<dbReference type="EMBL" id="MHTT01000016">
    <property type="protein sequence ID" value="OHA65169.1"/>
    <property type="molecule type" value="Genomic_DNA"/>
</dbReference>
<dbReference type="Gene3D" id="3.50.50.60">
    <property type="entry name" value="FAD/NAD(P)-binding domain"/>
    <property type="match status" value="2"/>
</dbReference>
<dbReference type="SUPFAM" id="SSF51905">
    <property type="entry name" value="FAD/NAD(P)-binding domain"/>
    <property type="match status" value="1"/>
</dbReference>
<dbReference type="Pfam" id="PF07992">
    <property type="entry name" value="Pyr_redox_2"/>
    <property type="match status" value="1"/>
</dbReference>
<evidence type="ECO:0000256" key="2">
    <source>
        <dbReference type="ARBA" id="ARBA00022827"/>
    </source>
</evidence>
<evidence type="ECO:0000256" key="3">
    <source>
        <dbReference type="ARBA" id="ARBA00023002"/>
    </source>
</evidence>
<dbReference type="GO" id="GO:0016668">
    <property type="term" value="F:oxidoreductase activity, acting on a sulfur group of donors, NAD(P) as acceptor"/>
    <property type="evidence" value="ECO:0007669"/>
    <property type="project" value="UniProtKB-ARBA"/>
</dbReference>
<dbReference type="PROSITE" id="PS00573">
    <property type="entry name" value="PYRIDINE_REDOX_2"/>
    <property type="match status" value="1"/>
</dbReference>
<proteinExistence type="predicted"/>
<dbReference type="PRINTS" id="PR00368">
    <property type="entry name" value="FADPNR"/>
</dbReference>
<dbReference type="STRING" id="1802448.A2672_00780"/>
<gene>
    <name evidence="7" type="ORF">A2672_00780</name>
</gene>
<dbReference type="InterPro" id="IPR050097">
    <property type="entry name" value="Ferredoxin-NADP_redctase_2"/>
</dbReference>
<dbReference type="InterPro" id="IPR008255">
    <property type="entry name" value="Pyr_nucl-diS_OxRdtase_2_AS"/>
</dbReference>
<evidence type="ECO:0000313" key="8">
    <source>
        <dbReference type="Proteomes" id="UP000178065"/>
    </source>
</evidence>
<dbReference type="InterPro" id="IPR036188">
    <property type="entry name" value="FAD/NAD-bd_sf"/>
</dbReference>
<accession>A0A1G2QYG8</accession>
<evidence type="ECO:0000256" key="5">
    <source>
        <dbReference type="ARBA" id="ARBA00023284"/>
    </source>
</evidence>
<reference evidence="7 8" key="1">
    <citation type="journal article" date="2016" name="Nat. Commun.">
        <title>Thousands of microbial genomes shed light on interconnected biogeochemical processes in an aquifer system.</title>
        <authorList>
            <person name="Anantharaman K."/>
            <person name="Brown C.T."/>
            <person name="Hug L.A."/>
            <person name="Sharon I."/>
            <person name="Castelle C.J."/>
            <person name="Probst A.J."/>
            <person name="Thomas B.C."/>
            <person name="Singh A."/>
            <person name="Wilkins M.J."/>
            <person name="Karaoz U."/>
            <person name="Brodie E.L."/>
            <person name="Williams K.H."/>
            <person name="Hubbard S.S."/>
            <person name="Banfield J.F."/>
        </authorList>
    </citation>
    <scope>NUCLEOTIDE SEQUENCE [LARGE SCALE GENOMIC DNA]</scope>
</reference>
<evidence type="ECO:0000256" key="1">
    <source>
        <dbReference type="ARBA" id="ARBA00022630"/>
    </source>
</evidence>
<feature type="domain" description="FAD/NAD(P)-binding" evidence="6">
    <location>
        <begin position="5"/>
        <end position="290"/>
    </location>
</feature>
<evidence type="ECO:0000259" key="6">
    <source>
        <dbReference type="Pfam" id="PF07992"/>
    </source>
</evidence>